<dbReference type="Proteomes" id="UP001634394">
    <property type="component" value="Unassembled WGS sequence"/>
</dbReference>
<keyword evidence="4" id="KW-0964">Secreted</keyword>
<reference evidence="11 12" key="1">
    <citation type="submission" date="2024-11" db="EMBL/GenBank/DDBJ databases">
        <title>Chromosome-level genome assembly of the freshwater bivalve Anodonta woodiana.</title>
        <authorList>
            <person name="Chen X."/>
        </authorList>
    </citation>
    <scope>NUCLEOTIDE SEQUENCE [LARGE SCALE GENOMIC DNA]</scope>
    <source>
        <strain evidence="11">MN2024</strain>
        <tissue evidence="11">Gills</tissue>
    </source>
</reference>
<dbReference type="InterPro" id="IPR000734">
    <property type="entry name" value="TAG_lipase"/>
</dbReference>
<keyword evidence="7 9" id="KW-0472">Membrane</keyword>
<evidence type="ECO:0000256" key="8">
    <source>
        <dbReference type="RuleBase" id="RU004262"/>
    </source>
</evidence>
<proteinExistence type="inferred from homology"/>
<comment type="similarity">
    <text evidence="3 8">Belongs to the AB hydrolase superfamily. Lipase family.</text>
</comment>
<dbReference type="Gene3D" id="1.10.1450.10">
    <property type="entry name" value="Tetraspanin"/>
    <property type="match status" value="1"/>
</dbReference>
<dbReference type="InterPro" id="IPR018499">
    <property type="entry name" value="Tetraspanin/Peripherin"/>
</dbReference>
<name>A0ABD3WAN5_SINWO</name>
<keyword evidence="6 9" id="KW-1133">Transmembrane helix</keyword>
<dbReference type="SUPFAM" id="SSF53474">
    <property type="entry name" value="alpha/beta-Hydrolases"/>
    <property type="match status" value="1"/>
</dbReference>
<keyword evidence="5 9" id="KW-0812">Transmembrane</keyword>
<evidence type="ECO:0000256" key="6">
    <source>
        <dbReference type="ARBA" id="ARBA00022989"/>
    </source>
</evidence>
<dbReference type="CDD" id="cd00707">
    <property type="entry name" value="Pancreat_lipase_like"/>
    <property type="match status" value="1"/>
</dbReference>
<evidence type="ECO:0000256" key="7">
    <source>
        <dbReference type="ARBA" id="ARBA00023136"/>
    </source>
</evidence>
<evidence type="ECO:0000256" key="5">
    <source>
        <dbReference type="ARBA" id="ARBA00022692"/>
    </source>
</evidence>
<dbReference type="Pfam" id="PF00335">
    <property type="entry name" value="Tetraspanin"/>
    <property type="match status" value="1"/>
</dbReference>
<dbReference type="InterPro" id="IPR013818">
    <property type="entry name" value="Lipase"/>
</dbReference>
<dbReference type="PANTHER" id="PTHR11610">
    <property type="entry name" value="LIPASE"/>
    <property type="match status" value="1"/>
</dbReference>
<dbReference type="PRINTS" id="PR00821">
    <property type="entry name" value="TAGLIPASE"/>
</dbReference>
<comment type="subcellular location">
    <subcellularLocation>
        <location evidence="1">Membrane</location>
        <topology evidence="1">Multi-pass membrane protein</topology>
    </subcellularLocation>
    <subcellularLocation>
        <location evidence="2">Secreted</location>
    </subcellularLocation>
</comment>
<evidence type="ECO:0000259" key="10">
    <source>
        <dbReference type="Pfam" id="PF00151"/>
    </source>
</evidence>
<dbReference type="GO" id="GO:0016020">
    <property type="term" value="C:membrane"/>
    <property type="evidence" value="ECO:0007669"/>
    <property type="project" value="UniProtKB-SubCell"/>
</dbReference>
<dbReference type="Gene3D" id="3.40.50.1820">
    <property type="entry name" value="alpha/beta hydrolase"/>
    <property type="match status" value="1"/>
</dbReference>
<feature type="transmembrane region" description="Helical" evidence="9">
    <location>
        <begin position="130"/>
        <end position="148"/>
    </location>
</feature>
<keyword evidence="12" id="KW-1185">Reference proteome</keyword>
<dbReference type="InterPro" id="IPR008952">
    <property type="entry name" value="Tetraspanin_EC2_sf"/>
</dbReference>
<organism evidence="11 12">
    <name type="scientific">Sinanodonta woodiana</name>
    <name type="common">Chinese pond mussel</name>
    <name type="synonym">Anodonta woodiana</name>
    <dbReference type="NCBI Taxonomy" id="1069815"/>
    <lineage>
        <taxon>Eukaryota</taxon>
        <taxon>Metazoa</taxon>
        <taxon>Spiralia</taxon>
        <taxon>Lophotrochozoa</taxon>
        <taxon>Mollusca</taxon>
        <taxon>Bivalvia</taxon>
        <taxon>Autobranchia</taxon>
        <taxon>Heteroconchia</taxon>
        <taxon>Palaeoheterodonta</taxon>
        <taxon>Unionida</taxon>
        <taxon>Unionoidea</taxon>
        <taxon>Unionidae</taxon>
        <taxon>Unioninae</taxon>
        <taxon>Sinanodonta</taxon>
    </lineage>
</organism>
<dbReference type="SUPFAM" id="SSF48652">
    <property type="entry name" value="Tetraspanin"/>
    <property type="match status" value="1"/>
</dbReference>
<gene>
    <name evidence="11" type="ORF">ACJMK2_042285</name>
</gene>
<accession>A0ABD3WAN5</accession>
<evidence type="ECO:0000256" key="4">
    <source>
        <dbReference type="ARBA" id="ARBA00022525"/>
    </source>
</evidence>
<comment type="caution">
    <text evidence="11">The sequence shown here is derived from an EMBL/GenBank/DDBJ whole genome shotgun (WGS) entry which is preliminary data.</text>
</comment>
<evidence type="ECO:0000256" key="2">
    <source>
        <dbReference type="ARBA" id="ARBA00004613"/>
    </source>
</evidence>
<dbReference type="PANTHER" id="PTHR11610:SF173">
    <property type="entry name" value="LIPASE DOMAIN-CONTAINING PROTEIN-RELATED"/>
    <property type="match status" value="1"/>
</dbReference>
<evidence type="ECO:0000256" key="1">
    <source>
        <dbReference type="ARBA" id="ARBA00004141"/>
    </source>
</evidence>
<protein>
    <recommendedName>
        <fullName evidence="10">Lipase domain-containing protein</fullName>
    </recommendedName>
</protein>
<evidence type="ECO:0000256" key="9">
    <source>
        <dbReference type="SAM" id="Phobius"/>
    </source>
</evidence>
<dbReference type="InterPro" id="IPR029058">
    <property type="entry name" value="AB_hydrolase_fold"/>
</dbReference>
<feature type="domain" description="Lipase" evidence="10">
    <location>
        <begin position="154"/>
        <end position="433"/>
    </location>
</feature>
<dbReference type="Pfam" id="PF00151">
    <property type="entry name" value="Lipase"/>
    <property type="match status" value="1"/>
</dbReference>
<evidence type="ECO:0000256" key="3">
    <source>
        <dbReference type="ARBA" id="ARBA00010701"/>
    </source>
</evidence>
<sequence length="477" mass="53259">MSSTVINSMEDILLQQYGEADTQDHKVVTNMWDLMQRELHCCGVTGEMNSTTSWALYRHSKWYKKHESGKPYVPQSCCKPDGSTNICTGIEDFNGPPSKKPPVDSTMQINPHLYTKGCYDEIVHYVLDHAVLIGACAIIVVVALVSFIKGSYCVCYGEIGCFDNKPPFTNTFVFAPQSPDEIDVKYRLFTRQNADSPMILKTSKKIIMMSNFNISTRTKFIIHGYKHSSTAGWDIKMKDEILIREDVNVILVDWTKGARNVNYAQVVANTRVVGALLRKFMNVLNELAHVANGKYYPRMHLIGHSLGAHVAGYTRDNDKRAGRITGLDPAGPLFEGTYPEVRLDPSDADFVDVIHTDKTGFGIKQSTGHVDFYPNGGENQPGCKASMAEYFKKLINGEINEIEKSIACSHMRAIALFIESINTKCWFLSFPSPEAVTCDTVCSVMGYDSPAGSPSGNRFLHTDSVAPYCSEYLHIRY</sequence>
<evidence type="ECO:0000313" key="11">
    <source>
        <dbReference type="EMBL" id="KAL3869620.1"/>
    </source>
</evidence>
<dbReference type="InterPro" id="IPR033906">
    <property type="entry name" value="Lipase_N"/>
</dbReference>
<evidence type="ECO:0000313" key="12">
    <source>
        <dbReference type="Proteomes" id="UP001634394"/>
    </source>
</evidence>
<dbReference type="AlphaFoldDB" id="A0ABD3WAN5"/>
<dbReference type="EMBL" id="JBJQND010000008">
    <property type="protein sequence ID" value="KAL3869620.1"/>
    <property type="molecule type" value="Genomic_DNA"/>
</dbReference>
<dbReference type="GO" id="GO:0005576">
    <property type="term" value="C:extracellular region"/>
    <property type="evidence" value="ECO:0007669"/>
    <property type="project" value="UniProtKB-SubCell"/>
</dbReference>